<organism evidence="8 9">
    <name type="scientific">Parvibium lacunae</name>
    <dbReference type="NCBI Taxonomy" id="1888893"/>
    <lineage>
        <taxon>Bacteria</taxon>
        <taxon>Pseudomonadati</taxon>
        <taxon>Pseudomonadota</taxon>
        <taxon>Betaproteobacteria</taxon>
        <taxon>Burkholderiales</taxon>
        <taxon>Alcaligenaceae</taxon>
        <taxon>Parvibium</taxon>
    </lineage>
</organism>
<keyword evidence="4 8" id="KW-0808">Transferase</keyword>
<dbReference type="PIRSF" id="PIRSF026649">
    <property type="entry name" value="MsbB"/>
    <property type="match status" value="1"/>
</dbReference>
<reference evidence="8 9" key="1">
    <citation type="journal article" date="2018" name="Int. J. Syst. Evol. Microbiol.">
        <title>Parvibium lacunae gen. nov., sp. nov., a new member of the family Alcaligenaceae isolated from a freshwater pond.</title>
        <authorList>
            <person name="Chen W.M."/>
            <person name="Xie P.B."/>
            <person name="Hsu M.Y."/>
            <person name="Sheu S.Y."/>
        </authorList>
    </citation>
    <scope>NUCLEOTIDE SEQUENCE [LARGE SCALE GENOMIC DNA]</scope>
    <source>
        <strain evidence="8 9">KMB9</strain>
    </source>
</reference>
<name>A0A368L4W1_9BURK</name>
<evidence type="ECO:0000256" key="7">
    <source>
        <dbReference type="SAM" id="MobiDB-lite"/>
    </source>
</evidence>
<dbReference type="PANTHER" id="PTHR30606">
    <property type="entry name" value="LIPID A BIOSYNTHESIS LAUROYL ACYLTRANSFERASE"/>
    <property type="match status" value="1"/>
</dbReference>
<gene>
    <name evidence="8" type="ORF">DU000_07450</name>
</gene>
<keyword evidence="2" id="KW-1003">Cell membrane</keyword>
<evidence type="ECO:0000256" key="6">
    <source>
        <dbReference type="ARBA" id="ARBA00023315"/>
    </source>
</evidence>
<evidence type="ECO:0000256" key="1">
    <source>
        <dbReference type="ARBA" id="ARBA00004533"/>
    </source>
</evidence>
<evidence type="ECO:0000256" key="4">
    <source>
        <dbReference type="ARBA" id="ARBA00022679"/>
    </source>
</evidence>
<keyword evidence="5" id="KW-0472">Membrane</keyword>
<evidence type="ECO:0000256" key="5">
    <source>
        <dbReference type="ARBA" id="ARBA00023136"/>
    </source>
</evidence>
<dbReference type="GO" id="GO:0009247">
    <property type="term" value="P:glycolipid biosynthetic process"/>
    <property type="evidence" value="ECO:0007669"/>
    <property type="project" value="UniProtKB-ARBA"/>
</dbReference>
<comment type="caution">
    <text evidence="8">The sequence shown here is derived from an EMBL/GenBank/DDBJ whole genome shotgun (WGS) entry which is preliminary data.</text>
</comment>
<evidence type="ECO:0000256" key="2">
    <source>
        <dbReference type="ARBA" id="ARBA00022475"/>
    </source>
</evidence>
<feature type="region of interest" description="Disordered" evidence="7">
    <location>
        <begin position="270"/>
        <end position="293"/>
    </location>
</feature>
<dbReference type="PANTHER" id="PTHR30606:SF10">
    <property type="entry name" value="PHOSPHATIDYLINOSITOL MANNOSIDE ACYLTRANSFERASE"/>
    <property type="match status" value="1"/>
</dbReference>
<dbReference type="GO" id="GO:0005886">
    <property type="term" value="C:plasma membrane"/>
    <property type="evidence" value="ECO:0007669"/>
    <property type="project" value="UniProtKB-SubCell"/>
</dbReference>
<proteinExistence type="predicted"/>
<dbReference type="OrthoDB" id="8524027at2"/>
<keyword evidence="3" id="KW-0997">Cell inner membrane</keyword>
<keyword evidence="9" id="KW-1185">Reference proteome</keyword>
<dbReference type="Pfam" id="PF03279">
    <property type="entry name" value="Lip_A_acyltrans"/>
    <property type="match status" value="1"/>
</dbReference>
<protein>
    <submittedName>
        <fullName evidence="8">Lysophospholipid acyltransferase family protein</fullName>
    </submittedName>
</protein>
<comment type="subcellular location">
    <subcellularLocation>
        <location evidence="1">Cell inner membrane</location>
    </subcellularLocation>
</comment>
<sequence length="293" mass="31886">MLGAWRLLGCLPLRTLHMLGGLGGQLATWFSAALTARIQANLGQAGLLAHTTPKQVLRELGKGALELAAVWFRPPLTRAVEVRGWEHAQAAAQAGKGILYLTPHLGCFEITARWLGTQAPITVMYRPPRKAWLRPLAEDARGTAAVKLASADLSGVRKLVRALKNGETIGLLPDQVPGNGEGVWVPFFGRPAYTMTLPARLHELTDATILLTWGERLPKGRGYIMHIEPLPAPLQGSLEEQTAQINAAMEMLIRRCPSQYLWTYNRYKTPKGAPPASGANSTDEAKDTHEAKA</sequence>
<dbReference type="InterPro" id="IPR004960">
    <property type="entry name" value="LipA_acyltrans"/>
</dbReference>
<feature type="compositionally biased region" description="Basic and acidic residues" evidence="7">
    <location>
        <begin position="283"/>
        <end position="293"/>
    </location>
</feature>
<evidence type="ECO:0000313" key="9">
    <source>
        <dbReference type="Proteomes" id="UP000252357"/>
    </source>
</evidence>
<dbReference type="CDD" id="cd07984">
    <property type="entry name" value="LPLAT_LABLAT-like"/>
    <property type="match status" value="1"/>
</dbReference>
<dbReference type="GO" id="GO:0016746">
    <property type="term" value="F:acyltransferase activity"/>
    <property type="evidence" value="ECO:0007669"/>
    <property type="project" value="UniProtKB-KW"/>
</dbReference>
<accession>A0A368L4W1</accession>
<evidence type="ECO:0000313" key="8">
    <source>
        <dbReference type="EMBL" id="RCS58626.1"/>
    </source>
</evidence>
<dbReference type="Proteomes" id="UP000252357">
    <property type="component" value="Unassembled WGS sequence"/>
</dbReference>
<dbReference type="NCBIfam" id="NF006487">
    <property type="entry name" value="PRK08905.1"/>
    <property type="match status" value="1"/>
</dbReference>
<keyword evidence="6 8" id="KW-0012">Acyltransferase</keyword>
<dbReference type="EMBL" id="QPGB01000002">
    <property type="protein sequence ID" value="RCS58626.1"/>
    <property type="molecule type" value="Genomic_DNA"/>
</dbReference>
<dbReference type="AlphaFoldDB" id="A0A368L4W1"/>
<evidence type="ECO:0000256" key="3">
    <source>
        <dbReference type="ARBA" id="ARBA00022519"/>
    </source>
</evidence>